<proteinExistence type="predicted"/>
<evidence type="ECO:0000313" key="2">
    <source>
        <dbReference type="Proteomes" id="UP000027265"/>
    </source>
</evidence>
<dbReference type="EMBL" id="KL197741">
    <property type="protein sequence ID" value="KDQ52250.1"/>
    <property type="molecule type" value="Genomic_DNA"/>
</dbReference>
<dbReference type="AlphaFoldDB" id="A0A067PEH7"/>
<dbReference type="Proteomes" id="UP000027265">
    <property type="component" value="Unassembled WGS sequence"/>
</dbReference>
<protein>
    <submittedName>
        <fullName evidence="1">Uncharacterized protein</fullName>
    </submittedName>
</protein>
<keyword evidence="2" id="KW-1185">Reference proteome</keyword>
<dbReference type="InParanoid" id="A0A067PEH7"/>
<reference evidence="2" key="1">
    <citation type="journal article" date="2014" name="Proc. Natl. Acad. Sci. U.S.A.">
        <title>Extensive sampling of basidiomycete genomes demonstrates inadequacy of the white-rot/brown-rot paradigm for wood decay fungi.</title>
        <authorList>
            <person name="Riley R."/>
            <person name="Salamov A.A."/>
            <person name="Brown D.W."/>
            <person name="Nagy L.G."/>
            <person name="Floudas D."/>
            <person name="Held B.W."/>
            <person name="Levasseur A."/>
            <person name="Lombard V."/>
            <person name="Morin E."/>
            <person name="Otillar R."/>
            <person name="Lindquist E.A."/>
            <person name="Sun H."/>
            <person name="LaButti K.M."/>
            <person name="Schmutz J."/>
            <person name="Jabbour D."/>
            <person name="Luo H."/>
            <person name="Baker S.E."/>
            <person name="Pisabarro A.G."/>
            <person name="Walton J.D."/>
            <person name="Blanchette R.A."/>
            <person name="Henrissat B."/>
            <person name="Martin F."/>
            <person name="Cullen D."/>
            <person name="Hibbett D.S."/>
            <person name="Grigoriev I.V."/>
        </authorList>
    </citation>
    <scope>NUCLEOTIDE SEQUENCE [LARGE SCALE GENOMIC DNA]</scope>
    <source>
        <strain evidence="2">MUCL 33604</strain>
    </source>
</reference>
<gene>
    <name evidence="1" type="ORF">JAAARDRAFT_198424</name>
</gene>
<dbReference type="HOGENOM" id="CLU_688992_0_0_1"/>
<organism evidence="1 2">
    <name type="scientific">Jaapia argillacea MUCL 33604</name>
    <dbReference type="NCBI Taxonomy" id="933084"/>
    <lineage>
        <taxon>Eukaryota</taxon>
        <taxon>Fungi</taxon>
        <taxon>Dikarya</taxon>
        <taxon>Basidiomycota</taxon>
        <taxon>Agaricomycotina</taxon>
        <taxon>Agaricomycetes</taxon>
        <taxon>Agaricomycetidae</taxon>
        <taxon>Jaapiales</taxon>
        <taxon>Jaapiaceae</taxon>
        <taxon>Jaapia</taxon>
    </lineage>
</organism>
<name>A0A067PEH7_9AGAM</name>
<evidence type="ECO:0000313" key="1">
    <source>
        <dbReference type="EMBL" id="KDQ52250.1"/>
    </source>
</evidence>
<sequence length="400" mass="43126">MSSSMFSTPPRTSGSYWRDVSPTIRFETSSPISPLILPPSLCSMPVMDKSGLDNSSFEMFIAPLCFEVLDANKDSSVLCTGDSQSSAADRSFIVFQTSPRVSQLVLPPVRQGHSSVRFMDDSDMDMSLETAIAPLCLGSKVSFENNENRSSSGCADLSLGPCSMDETDCFGSILNIVKLSSTPSKPKSDELNPFALPAQPFLLPEIILSFPSSPSYIPHDPEATPRPTRATPMPLWSLPSDEDLVTDDTSEVTQSIEVSLDGPDGPIAEEDHDAFLGPEVDEDGFIMPTAPHAAYRQGRSFQVYIDPECRESVAVALARRTAQLTKENMPLQPKKLVKKKKSKASKAKKASKKAAALAASLEPSTMDVIAAQQAPYKTEFPSLTSAVNDCASGGWGWGGR</sequence>
<accession>A0A067PEH7</accession>